<organism evidence="10 11">
    <name type="scientific">Saccoglossus kowalevskii</name>
    <name type="common">Acorn worm</name>
    <dbReference type="NCBI Taxonomy" id="10224"/>
    <lineage>
        <taxon>Eukaryota</taxon>
        <taxon>Metazoa</taxon>
        <taxon>Hemichordata</taxon>
        <taxon>Enteropneusta</taxon>
        <taxon>Harrimaniidae</taxon>
        <taxon>Saccoglossus</taxon>
    </lineage>
</organism>
<evidence type="ECO:0000259" key="9">
    <source>
        <dbReference type="Pfam" id="PF13847"/>
    </source>
</evidence>
<dbReference type="InterPro" id="IPR025714">
    <property type="entry name" value="Methyltranfer_dom"/>
</dbReference>
<dbReference type="Pfam" id="PF13847">
    <property type="entry name" value="Methyltransf_31"/>
    <property type="match status" value="1"/>
</dbReference>
<evidence type="ECO:0000313" key="11">
    <source>
        <dbReference type="RefSeq" id="XP_006823910.1"/>
    </source>
</evidence>
<dbReference type="RefSeq" id="XP_006823910.1">
    <property type="nucleotide sequence ID" value="XM_006823847.1"/>
</dbReference>
<keyword evidence="10" id="KW-1185">Reference proteome</keyword>
<comment type="catalytic activity">
    <reaction evidence="7">
        <text>arsenic triglutathione + 2 [thioredoxin]-dithiol + 2 S-adenosyl-L-methionine + H2O = dimethylarsinous acid + 2 [thioredoxin]-disulfide + 3 glutathione + 2 S-adenosyl-L-homocysteine + 2 H(+)</text>
        <dbReference type="Rhea" id="RHEA:69464"/>
        <dbReference type="Rhea" id="RHEA-COMP:10698"/>
        <dbReference type="Rhea" id="RHEA-COMP:10700"/>
        <dbReference type="ChEBI" id="CHEBI:15377"/>
        <dbReference type="ChEBI" id="CHEBI:15378"/>
        <dbReference type="ChEBI" id="CHEBI:23808"/>
        <dbReference type="ChEBI" id="CHEBI:29950"/>
        <dbReference type="ChEBI" id="CHEBI:50058"/>
        <dbReference type="ChEBI" id="CHEBI:57856"/>
        <dbReference type="ChEBI" id="CHEBI:57925"/>
        <dbReference type="ChEBI" id="CHEBI:59789"/>
        <dbReference type="ChEBI" id="CHEBI:183640"/>
        <dbReference type="EC" id="2.1.1.137"/>
    </reaction>
</comment>
<proteinExistence type="inferred from homology"/>
<evidence type="ECO:0000256" key="3">
    <source>
        <dbReference type="ARBA" id="ARBA00034487"/>
    </source>
</evidence>
<dbReference type="Gene3D" id="3.40.50.150">
    <property type="entry name" value="Vaccinia Virus protein VP39"/>
    <property type="match status" value="1"/>
</dbReference>
<dbReference type="EC" id="2.1.1.137" evidence="4"/>
<reference evidence="11" key="1">
    <citation type="submission" date="2025-08" db="UniProtKB">
        <authorList>
            <consortium name="RefSeq"/>
        </authorList>
    </citation>
    <scope>IDENTIFICATION</scope>
    <source>
        <tissue evidence="11">Testes</tissue>
    </source>
</reference>
<dbReference type="GeneID" id="100371538"/>
<evidence type="ECO:0000313" key="10">
    <source>
        <dbReference type="Proteomes" id="UP000694865"/>
    </source>
</evidence>
<evidence type="ECO:0000256" key="1">
    <source>
        <dbReference type="ARBA" id="ARBA00022679"/>
    </source>
</evidence>
<comment type="catalytic activity">
    <reaction evidence="6">
        <text>arsenic triglutathione + [thioredoxin]-dithiol + S-adenosyl-L-methionine + 2 H2O = methylarsonous acid + [thioredoxin]-disulfide + 3 glutathione + S-adenosyl-L-homocysteine + H(+)</text>
        <dbReference type="Rhea" id="RHEA:69460"/>
        <dbReference type="Rhea" id="RHEA-COMP:10698"/>
        <dbReference type="Rhea" id="RHEA-COMP:10700"/>
        <dbReference type="ChEBI" id="CHEBI:15377"/>
        <dbReference type="ChEBI" id="CHEBI:15378"/>
        <dbReference type="ChEBI" id="CHEBI:17826"/>
        <dbReference type="ChEBI" id="CHEBI:29950"/>
        <dbReference type="ChEBI" id="CHEBI:50058"/>
        <dbReference type="ChEBI" id="CHEBI:57856"/>
        <dbReference type="ChEBI" id="CHEBI:57925"/>
        <dbReference type="ChEBI" id="CHEBI:59789"/>
        <dbReference type="ChEBI" id="CHEBI:183640"/>
        <dbReference type="EC" id="2.1.1.137"/>
    </reaction>
</comment>
<sequence>MAGETIDRVQVYYGKQIQSRDDFQCSIKCPTKIPKSILNAMKEVHDDVTAKYYGCGLCIPSCLEGCSVLDLGSGAGRDCFIASKLVGQHGHVTGVDITEEMVEFADKYKEYHRKQFGYDKSNINFTLGYMEKLGDAQIQSNTYDIIISNCVICLSSNKTAVLAEAFRVLKPGGELYFSDMYSDQPIPDSIRNSDDAVLWGEGLSGALCWTELMDIAGKIGFTKPRLVSTSEIIVKEELQKQVCM</sequence>
<keyword evidence="1" id="KW-0808">Transferase</keyword>
<feature type="domain" description="Methyltransferase" evidence="9">
    <location>
        <begin position="64"/>
        <end position="197"/>
    </location>
</feature>
<evidence type="ECO:0000256" key="7">
    <source>
        <dbReference type="ARBA" id="ARBA00047943"/>
    </source>
</evidence>
<evidence type="ECO:0000256" key="5">
    <source>
        <dbReference type="ARBA" id="ARBA00034545"/>
    </source>
</evidence>
<comment type="similarity">
    <text evidence="3">Belongs to the methyltransferase superfamily. Arsenite methyltransferase family.</text>
</comment>
<dbReference type="InterPro" id="IPR026669">
    <property type="entry name" value="Arsenite_MeTrfase-like"/>
</dbReference>
<dbReference type="InterPro" id="IPR029063">
    <property type="entry name" value="SAM-dependent_MTases_sf"/>
</dbReference>
<dbReference type="SUPFAM" id="SSF53335">
    <property type="entry name" value="S-adenosyl-L-methionine-dependent methyltransferases"/>
    <property type="match status" value="1"/>
</dbReference>
<dbReference type="Proteomes" id="UP000694865">
    <property type="component" value="Unplaced"/>
</dbReference>
<evidence type="ECO:0000256" key="4">
    <source>
        <dbReference type="ARBA" id="ARBA00034521"/>
    </source>
</evidence>
<dbReference type="PANTHER" id="PTHR43675:SF8">
    <property type="entry name" value="ARSENITE METHYLTRANSFERASE"/>
    <property type="match status" value="1"/>
</dbReference>
<protein>
    <recommendedName>
        <fullName evidence="5">Arsenite methyltransferase</fullName>
        <ecNumber evidence="4">2.1.1.137</ecNumber>
    </recommendedName>
</protein>
<comment type="catalytic activity">
    <reaction evidence="8">
        <text>arsenic triglutathione + 3 [thioredoxin]-dithiol + 3 S-adenosyl-L-methionine = trimethylarsine + 3 [thioredoxin]-disulfide + 3 glutathione + 3 S-adenosyl-L-homocysteine + 3 H(+)</text>
        <dbReference type="Rhea" id="RHEA:69432"/>
        <dbReference type="Rhea" id="RHEA-COMP:10698"/>
        <dbReference type="Rhea" id="RHEA-COMP:10700"/>
        <dbReference type="ChEBI" id="CHEBI:15378"/>
        <dbReference type="ChEBI" id="CHEBI:27130"/>
        <dbReference type="ChEBI" id="CHEBI:29950"/>
        <dbReference type="ChEBI" id="CHEBI:50058"/>
        <dbReference type="ChEBI" id="CHEBI:57856"/>
        <dbReference type="ChEBI" id="CHEBI:57925"/>
        <dbReference type="ChEBI" id="CHEBI:59789"/>
        <dbReference type="ChEBI" id="CHEBI:183640"/>
        <dbReference type="EC" id="2.1.1.137"/>
    </reaction>
</comment>
<evidence type="ECO:0000256" key="8">
    <source>
        <dbReference type="ARBA" id="ARBA00048428"/>
    </source>
</evidence>
<evidence type="ECO:0000256" key="6">
    <source>
        <dbReference type="ARBA" id="ARBA00047941"/>
    </source>
</evidence>
<evidence type="ECO:0000256" key="2">
    <source>
        <dbReference type="ARBA" id="ARBA00022691"/>
    </source>
</evidence>
<name>A0ABM0MV69_SACKO</name>
<dbReference type="PANTHER" id="PTHR43675">
    <property type="entry name" value="ARSENITE METHYLTRANSFERASE"/>
    <property type="match status" value="1"/>
</dbReference>
<accession>A0ABM0MV69</accession>
<keyword evidence="2" id="KW-0949">S-adenosyl-L-methionine</keyword>
<dbReference type="CDD" id="cd02440">
    <property type="entry name" value="AdoMet_MTases"/>
    <property type="match status" value="1"/>
</dbReference>
<gene>
    <name evidence="11" type="primary">LOC100371538</name>
</gene>